<comment type="caution">
    <text evidence="1">The sequence shown here is derived from an EMBL/GenBank/DDBJ whole genome shotgun (WGS) entry which is preliminary data.</text>
</comment>
<dbReference type="AlphaFoldDB" id="A0A4Y2TBC2"/>
<accession>A0A4Y2TBC2</accession>
<dbReference type="EMBL" id="BGPR01026955">
    <property type="protein sequence ID" value="GBN97083.1"/>
    <property type="molecule type" value="Genomic_DNA"/>
</dbReference>
<sequence>MLNKNVPINLKKLNPLPSENSEQISFIHSSKRKRNYSSWCDKYYNNAQHGNPRDNILLDSISNVRTEENYSKKNSTFNASSENFEPGLRSESCFRRGGYKTKSSTTGILYQSSKRNTRTLPYDSTRYSSFIDTEFCSKSIENTSQNAHLDSSNISETSK</sequence>
<evidence type="ECO:0000313" key="1">
    <source>
        <dbReference type="EMBL" id="GBN97083.1"/>
    </source>
</evidence>
<keyword evidence="2" id="KW-1185">Reference proteome</keyword>
<dbReference type="Proteomes" id="UP000499080">
    <property type="component" value="Unassembled WGS sequence"/>
</dbReference>
<proteinExistence type="predicted"/>
<evidence type="ECO:0000313" key="2">
    <source>
        <dbReference type="Proteomes" id="UP000499080"/>
    </source>
</evidence>
<organism evidence="1 2">
    <name type="scientific">Araneus ventricosus</name>
    <name type="common">Orbweaver spider</name>
    <name type="synonym">Epeira ventricosa</name>
    <dbReference type="NCBI Taxonomy" id="182803"/>
    <lineage>
        <taxon>Eukaryota</taxon>
        <taxon>Metazoa</taxon>
        <taxon>Ecdysozoa</taxon>
        <taxon>Arthropoda</taxon>
        <taxon>Chelicerata</taxon>
        <taxon>Arachnida</taxon>
        <taxon>Araneae</taxon>
        <taxon>Araneomorphae</taxon>
        <taxon>Entelegynae</taxon>
        <taxon>Araneoidea</taxon>
        <taxon>Araneidae</taxon>
        <taxon>Araneus</taxon>
    </lineage>
</organism>
<protein>
    <submittedName>
        <fullName evidence="1">Uncharacterized protein</fullName>
    </submittedName>
</protein>
<name>A0A4Y2TBC2_ARAVE</name>
<gene>
    <name evidence="1" type="ORF">AVEN_44569_1</name>
</gene>
<reference evidence="1 2" key="1">
    <citation type="journal article" date="2019" name="Sci. Rep.">
        <title>Orb-weaving spider Araneus ventricosus genome elucidates the spidroin gene catalogue.</title>
        <authorList>
            <person name="Kono N."/>
            <person name="Nakamura H."/>
            <person name="Ohtoshi R."/>
            <person name="Moran D.A.P."/>
            <person name="Shinohara A."/>
            <person name="Yoshida Y."/>
            <person name="Fujiwara M."/>
            <person name="Mori M."/>
            <person name="Tomita M."/>
            <person name="Arakawa K."/>
        </authorList>
    </citation>
    <scope>NUCLEOTIDE SEQUENCE [LARGE SCALE GENOMIC DNA]</scope>
</reference>